<gene>
    <name evidence="2" type="ORF">XD94_1450</name>
</gene>
<dbReference type="SUPFAM" id="SSF109755">
    <property type="entry name" value="PhoU-like"/>
    <property type="match status" value="1"/>
</dbReference>
<dbReference type="PANTHER" id="PTHR42930">
    <property type="entry name" value="PHOSPHATE-SPECIFIC TRANSPORT SYSTEM ACCESSORY PROTEIN PHOU"/>
    <property type="match status" value="1"/>
</dbReference>
<dbReference type="Pfam" id="PF01895">
    <property type="entry name" value="PhoU"/>
    <property type="match status" value="2"/>
</dbReference>
<evidence type="ECO:0000313" key="2">
    <source>
        <dbReference type="EMBL" id="KUK79210.1"/>
    </source>
</evidence>
<evidence type="ECO:0000259" key="1">
    <source>
        <dbReference type="Pfam" id="PF01895"/>
    </source>
</evidence>
<feature type="domain" description="PhoU" evidence="1">
    <location>
        <begin position="17"/>
        <end position="104"/>
    </location>
</feature>
<reference evidence="3" key="1">
    <citation type="journal article" date="2015" name="MBio">
        <title>Genome-Resolved Metagenomic Analysis Reveals Roles for Candidate Phyla and Other Microbial Community Members in Biogeochemical Transformations in Oil Reservoirs.</title>
        <authorList>
            <person name="Hu P."/>
            <person name="Tom L."/>
            <person name="Singh A."/>
            <person name="Thomas B.C."/>
            <person name="Baker B.J."/>
            <person name="Piceno Y.M."/>
            <person name="Andersen G.L."/>
            <person name="Banfield J.F."/>
        </authorList>
    </citation>
    <scope>NUCLEOTIDE SEQUENCE [LARGE SCALE GENOMIC DNA]</scope>
</reference>
<dbReference type="InterPro" id="IPR038078">
    <property type="entry name" value="PhoU-like_sf"/>
</dbReference>
<dbReference type="InterPro" id="IPR028366">
    <property type="entry name" value="PhoU"/>
</dbReference>
<dbReference type="InterPro" id="IPR026022">
    <property type="entry name" value="PhoU_dom"/>
</dbReference>
<sequence length="233" mass="26274">MISKVGLERIGNLRIEILRMARYVQSIFNKTSVAVLERNEHQARDVIYSDSVIDYHQVELQAMIIGLTGILTPTGKELRLLTLSMNIVSTLESIGDKCVFICERGLSLSKRPPIGYHEKLKTMFESVSVMTKGAIDNLVDPSLSEAVRLCKNDDFVDRIQEEVKTDLVRYCEESPSIISRALDLMMVFGALEEIADHSTELMEAAVYIETGKYYRCVNDGFQPIDFNAQNNKG</sequence>
<evidence type="ECO:0000313" key="3">
    <source>
        <dbReference type="Proteomes" id="UP000054092"/>
    </source>
</evidence>
<name>A0A124FXV3_9BACT</name>
<feature type="domain" description="PhoU" evidence="1">
    <location>
        <begin position="121"/>
        <end position="204"/>
    </location>
</feature>
<dbReference type="AlphaFoldDB" id="A0A124FXV3"/>
<protein>
    <submittedName>
        <fullName evidence="2">Phosphate uptake regulator, PhoU</fullName>
    </submittedName>
</protein>
<dbReference type="GO" id="GO:0045936">
    <property type="term" value="P:negative regulation of phosphate metabolic process"/>
    <property type="evidence" value="ECO:0007669"/>
    <property type="project" value="InterPro"/>
</dbReference>
<dbReference type="EMBL" id="LGGP01000282">
    <property type="protein sequence ID" value="KUK79210.1"/>
    <property type="molecule type" value="Genomic_DNA"/>
</dbReference>
<dbReference type="Gene3D" id="1.20.58.220">
    <property type="entry name" value="Phosphate transport system protein phou homolog 2, domain 2"/>
    <property type="match status" value="1"/>
</dbReference>
<dbReference type="Proteomes" id="UP000054092">
    <property type="component" value="Unassembled WGS sequence"/>
</dbReference>
<comment type="caution">
    <text evidence="2">The sequence shown here is derived from an EMBL/GenBank/DDBJ whole genome shotgun (WGS) entry which is preliminary data.</text>
</comment>
<dbReference type="PANTHER" id="PTHR42930:SF3">
    <property type="entry name" value="PHOSPHATE-SPECIFIC TRANSPORT SYSTEM ACCESSORY PROTEIN PHOU"/>
    <property type="match status" value="1"/>
</dbReference>
<dbReference type="PATRIC" id="fig|1184387.3.peg.1924"/>
<proteinExistence type="predicted"/>
<dbReference type="GO" id="GO:0030643">
    <property type="term" value="P:intracellular phosphate ion homeostasis"/>
    <property type="evidence" value="ECO:0007669"/>
    <property type="project" value="InterPro"/>
</dbReference>
<organism evidence="2 3">
    <name type="scientific">Mesotoga prima</name>
    <dbReference type="NCBI Taxonomy" id="1184387"/>
    <lineage>
        <taxon>Bacteria</taxon>
        <taxon>Thermotogati</taxon>
        <taxon>Thermotogota</taxon>
        <taxon>Thermotogae</taxon>
        <taxon>Kosmotogales</taxon>
        <taxon>Kosmotogaceae</taxon>
        <taxon>Mesotoga</taxon>
    </lineage>
</organism>
<accession>A0A124FXV3</accession>